<evidence type="ECO:0000256" key="8">
    <source>
        <dbReference type="ARBA" id="ARBA00034078"/>
    </source>
</evidence>
<dbReference type="PROSITE" id="PS51085">
    <property type="entry name" value="2FE2S_FER_2"/>
    <property type="match status" value="1"/>
</dbReference>
<name>A0A557Y198_9MYCO</name>
<evidence type="ECO:0000256" key="3">
    <source>
        <dbReference type="ARBA" id="ARBA00022714"/>
    </source>
</evidence>
<protein>
    <submittedName>
        <fullName evidence="10">2Fe-2S iron-sulfur cluster binding domain-containing protein</fullName>
    </submittedName>
</protein>
<sequence length="140" mass="15014">MRRSYRLTRILFSIVKNASTGGAGHGDGLRDHRGPIIEDTVTNPASNGAEPGTVTIHLDRKKVSVPRVPGETLLESARRAGLEPPFSCEAGNCGTCMARLVEGHATMRVNDALEDDEVAEGYILTCQGVPDTPSVTVHYE</sequence>
<keyword evidence="2" id="KW-0813">Transport</keyword>
<dbReference type="Gene3D" id="3.10.20.30">
    <property type="match status" value="1"/>
</dbReference>
<dbReference type="CDD" id="cd00207">
    <property type="entry name" value="fer2"/>
    <property type="match status" value="1"/>
</dbReference>
<keyword evidence="3" id="KW-0001">2Fe-2S</keyword>
<dbReference type="PROSITE" id="PS00197">
    <property type="entry name" value="2FE2S_FER_1"/>
    <property type="match status" value="1"/>
</dbReference>
<evidence type="ECO:0000313" key="10">
    <source>
        <dbReference type="EMBL" id="TVS92356.1"/>
    </source>
</evidence>
<dbReference type="InterPro" id="IPR012675">
    <property type="entry name" value="Beta-grasp_dom_sf"/>
</dbReference>
<evidence type="ECO:0000256" key="7">
    <source>
        <dbReference type="ARBA" id="ARBA00023014"/>
    </source>
</evidence>
<evidence type="ECO:0000256" key="5">
    <source>
        <dbReference type="ARBA" id="ARBA00022982"/>
    </source>
</evidence>
<keyword evidence="6" id="KW-0408">Iron</keyword>
<organism evidence="10 11">
    <name type="scientific">Mycobacterium helveticum</name>
    <dbReference type="NCBI Taxonomy" id="2592811"/>
    <lineage>
        <taxon>Bacteria</taxon>
        <taxon>Bacillati</taxon>
        <taxon>Actinomycetota</taxon>
        <taxon>Actinomycetes</taxon>
        <taxon>Mycobacteriales</taxon>
        <taxon>Mycobacteriaceae</taxon>
        <taxon>Mycobacterium</taxon>
    </lineage>
</organism>
<evidence type="ECO:0000259" key="9">
    <source>
        <dbReference type="PROSITE" id="PS51085"/>
    </source>
</evidence>
<keyword evidence="11" id="KW-1185">Reference proteome</keyword>
<dbReference type="PANTHER" id="PTHR43112:SF3">
    <property type="entry name" value="FERREDOXIN-2, CHLOROPLASTIC"/>
    <property type="match status" value="1"/>
</dbReference>
<dbReference type="SUPFAM" id="SSF54292">
    <property type="entry name" value="2Fe-2S ferredoxin-like"/>
    <property type="match status" value="1"/>
</dbReference>
<gene>
    <name evidence="10" type="ORF">FPZ47_00675</name>
</gene>
<evidence type="ECO:0000256" key="1">
    <source>
        <dbReference type="ARBA" id="ARBA00007874"/>
    </source>
</evidence>
<evidence type="ECO:0000313" key="11">
    <source>
        <dbReference type="Proteomes" id="UP000320513"/>
    </source>
</evidence>
<accession>A0A557Y198</accession>
<comment type="cofactor">
    <cofactor evidence="8">
        <name>[2Fe-2S] cluster</name>
        <dbReference type="ChEBI" id="CHEBI:190135"/>
    </cofactor>
</comment>
<keyword evidence="7" id="KW-0411">Iron-sulfur</keyword>
<dbReference type="InterPro" id="IPR036010">
    <property type="entry name" value="2Fe-2S_ferredoxin-like_sf"/>
</dbReference>
<dbReference type="OrthoDB" id="9796486at2"/>
<evidence type="ECO:0000256" key="4">
    <source>
        <dbReference type="ARBA" id="ARBA00022723"/>
    </source>
</evidence>
<keyword evidence="4" id="KW-0479">Metal-binding</keyword>
<dbReference type="Pfam" id="PF00111">
    <property type="entry name" value="Fer2"/>
    <property type="match status" value="1"/>
</dbReference>
<dbReference type="AlphaFoldDB" id="A0A557Y198"/>
<comment type="caution">
    <text evidence="10">The sequence shown here is derived from an EMBL/GenBank/DDBJ whole genome shotgun (WGS) entry which is preliminary data.</text>
</comment>
<evidence type="ECO:0000256" key="6">
    <source>
        <dbReference type="ARBA" id="ARBA00023004"/>
    </source>
</evidence>
<reference evidence="10 11" key="1">
    <citation type="submission" date="2019-07" db="EMBL/GenBank/DDBJ databases">
        <title>New Mycobacterium species.</title>
        <authorList>
            <person name="Tortoli E."/>
            <person name="Ghielmetti G."/>
            <person name="Friedel U."/>
            <person name="Trovato A."/>
        </authorList>
    </citation>
    <scope>NUCLEOTIDE SEQUENCE [LARGE SCALE GENOMIC DNA]</scope>
    <source>
        <strain evidence="10 11">16-83</strain>
    </source>
</reference>
<dbReference type="InterPro" id="IPR001041">
    <property type="entry name" value="2Fe-2S_ferredoxin-type"/>
</dbReference>
<keyword evidence="5" id="KW-0249">Electron transport</keyword>
<dbReference type="GO" id="GO:0051537">
    <property type="term" value="F:2 iron, 2 sulfur cluster binding"/>
    <property type="evidence" value="ECO:0007669"/>
    <property type="project" value="UniProtKB-KW"/>
</dbReference>
<dbReference type="InterPro" id="IPR006058">
    <property type="entry name" value="2Fe2S_fd_BS"/>
</dbReference>
<dbReference type="GO" id="GO:0046872">
    <property type="term" value="F:metal ion binding"/>
    <property type="evidence" value="ECO:0007669"/>
    <property type="project" value="UniProtKB-KW"/>
</dbReference>
<comment type="similarity">
    <text evidence="1">Belongs to the 2Fe2S plant-type ferredoxin family.</text>
</comment>
<evidence type="ECO:0000256" key="2">
    <source>
        <dbReference type="ARBA" id="ARBA00022448"/>
    </source>
</evidence>
<dbReference type="Proteomes" id="UP000320513">
    <property type="component" value="Unassembled WGS sequence"/>
</dbReference>
<feature type="domain" description="2Fe-2S ferredoxin-type" evidence="9">
    <location>
        <begin position="52"/>
        <end position="140"/>
    </location>
</feature>
<dbReference type="PANTHER" id="PTHR43112">
    <property type="entry name" value="FERREDOXIN"/>
    <property type="match status" value="1"/>
</dbReference>
<proteinExistence type="inferred from homology"/>
<dbReference type="EMBL" id="VMQU01000002">
    <property type="protein sequence ID" value="TVS92356.1"/>
    <property type="molecule type" value="Genomic_DNA"/>
</dbReference>